<gene>
    <name evidence="1" type="ordered locus">Caul_0544</name>
</gene>
<dbReference type="Pfam" id="PF12261">
    <property type="entry name" value="T_hemolysin"/>
    <property type="match status" value="1"/>
</dbReference>
<accession>B0T7E0</accession>
<dbReference type="eggNOG" id="ENOG5032S9B">
    <property type="taxonomic scope" value="Bacteria"/>
</dbReference>
<reference evidence="1" key="1">
    <citation type="submission" date="2008-01" db="EMBL/GenBank/DDBJ databases">
        <title>Complete sequence of chromosome of Caulobacter sp. K31.</title>
        <authorList>
            <consortium name="US DOE Joint Genome Institute"/>
            <person name="Copeland A."/>
            <person name="Lucas S."/>
            <person name="Lapidus A."/>
            <person name="Barry K."/>
            <person name="Glavina del Rio T."/>
            <person name="Dalin E."/>
            <person name="Tice H."/>
            <person name="Pitluck S."/>
            <person name="Bruce D."/>
            <person name="Goodwin L."/>
            <person name="Thompson L.S."/>
            <person name="Brettin T."/>
            <person name="Detter J.C."/>
            <person name="Han C."/>
            <person name="Schmutz J."/>
            <person name="Larimer F."/>
            <person name="Land M."/>
            <person name="Hauser L."/>
            <person name="Kyrpides N."/>
            <person name="Kim E."/>
            <person name="Stephens C."/>
            <person name="Richardson P."/>
        </authorList>
    </citation>
    <scope>NUCLEOTIDE SEQUENCE [LARGE SCALE GENOMIC DNA]</scope>
    <source>
        <strain evidence="1">K31</strain>
    </source>
</reference>
<name>B0T7E0_CAUSK</name>
<dbReference type="KEGG" id="cak:Caul_0544"/>
<dbReference type="InterPro" id="IPR022050">
    <property type="entry name" value="T_hemolysin"/>
</dbReference>
<protein>
    <submittedName>
        <fullName evidence="1">Putative thermostable hemolysin</fullName>
    </submittedName>
</protein>
<evidence type="ECO:0000313" key="1">
    <source>
        <dbReference type="EMBL" id="ABZ69678.1"/>
    </source>
</evidence>
<proteinExistence type="predicted"/>
<dbReference type="AlphaFoldDB" id="B0T7E0"/>
<dbReference type="EMBL" id="CP000927">
    <property type="protein sequence ID" value="ABZ69678.1"/>
    <property type="molecule type" value="Genomic_DNA"/>
</dbReference>
<sequence length="194" mass="21145">MAELVVEITNAGAFGRSRVERFLEIQYDRAFGGKIRGHYPSLISVSDSEGNLCAAAGFRRADAGPLFLEQYLDEPVDVLIGAGFGGPVARRDIAEIGNLASVTPVASWALFEALARHLENAGCRFAVATATRQLRRTFARARMDIQTLSRATAERLTEGREDWGGYYQRDPEVLAGPINAQADKLAAVYRRAAV</sequence>
<dbReference type="OrthoDB" id="7432757at2"/>
<dbReference type="STRING" id="366602.Caul_0544"/>
<organism evidence="1">
    <name type="scientific">Caulobacter sp. (strain K31)</name>
    <dbReference type="NCBI Taxonomy" id="366602"/>
    <lineage>
        <taxon>Bacteria</taxon>
        <taxon>Pseudomonadati</taxon>
        <taxon>Pseudomonadota</taxon>
        <taxon>Alphaproteobacteria</taxon>
        <taxon>Caulobacterales</taxon>
        <taxon>Caulobacteraceae</taxon>
        <taxon>Caulobacter</taxon>
    </lineage>
</organism>
<dbReference type="HOGENOM" id="CLU_092721_3_0_5"/>